<proteinExistence type="predicted"/>
<dbReference type="PANTHER" id="PTHR11927:SF9">
    <property type="entry name" value="L-FUCOSYLTRANSFERASE"/>
    <property type="match status" value="1"/>
</dbReference>
<dbReference type="GO" id="GO:0016020">
    <property type="term" value="C:membrane"/>
    <property type="evidence" value="ECO:0007669"/>
    <property type="project" value="InterPro"/>
</dbReference>
<evidence type="ECO:0000313" key="3">
    <source>
        <dbReference type="EMBL" id="SEF46959.1"/>
    </source>
</evidence>
<keyword evidence="1" id="KW-0328">Glycosyltransferase</keyword>
<dbReference type="Proteomes" id="UP000236735">
    <property type="component" value="Unassembled WGS sequence"/>
</dbReference>
<evidence type="ECO:0000256" key="2">
    <source>
        <dbReference type="ARBA" id="ARBA00022679"/>
    </source>
</evidence>
<dbReference type="CDD" id="cd11301">
    <property type="entry name" value="Fut1_Fut2_like"/>
    <property type="match status" value="1"/>
</dbReference>
<dbReference type="PANTHER" id="PTHR11927">
    <property type="entry name" value="GALACTOSIDE 2-L-FUCOSYLTRANSFERASE"/>
    <property type="match status" value="1"/>
</dbReference>
<dbReference type="EMBL" id="FNUV01000001">
    <property type="protein sequence ID" value="SEF46959.1"/>
    <property type="molecule type" value="Genomic_DNA"/>
</dbReference>
<sequence length="290" mass="34121">MKIVRISGGLGNQMFQFALYEALRRQHPEEEMLVDLHGFIGYKKHRGFELPKVFHVAYEEATLGEIAKVAYPYPNYQSWRILSRVLPCRKTMLKEKPDFSLEPEALTRPGDTYYDGYWQHEEYFDRISGDIVRLYHFPDFENDKNQLVGKMALETNSCAIHIRRGDYLTDPLRQGTTSLDFPLRAIKWMKENKAPEQWLVFSDDMPLARECLKAVLPEERTCYVDWNQGIRSINDMHLMSLCKNHIIANSTFSWWGAWLCQREDKTVVAPHEWMNRKNVVSPAVKDWIKL</sequence>
<protein>
    <submittedName>
        <fullName evidence="3">Glycosyl transferase family 11</fullName>
    </submittedName>
</protein>
<dbReference type="Pfam" id="PF01531">
    <property type="entry name" value="Glyco_transf_11"/>
    <property type="match status" value="1"/>
</dbReference>
<reference evidence="3 4" key="1">
    <citation type="submission" date="2016-10" db="EMBL/GenBank/DDBJ databases">
        <authorList>
            <person name="de Groot N.N."/>
        </authorList>
    </citation>
    <scope>NUCLEOTIDE SEQUENCE [LARGE SCALE GENOMIC DNA]</scope>
    <source>
        <strain evidence="3 4">AR32</strain>
    </source>
</reference>
<name>A0A1H5S8M4_XYLRU</name>
<gene>
    <name evidence="3" type="ORF">SAMN05216354_0567</name>
</gene>
<accession>A0A1H5S8M4</accession>
<dbReference type="GO" id="GO:0005975">
    <property type="term" value="P:carbohydrate metabolic process"/>
    <property type="evidence" value="ECO:0007669"/>
    <property type="project" value="InterPro"/>
</dbReference>
<organism evidence="3 4">
    <name type="scientific">Xylanibacter ruminicola</name>
    <name type="common">Prevotella ruminicola</name>
    <dbReference type="NCBI Taxonomy" id="839"/>
    <lineage>
        <taxon>Bacteria</taxon>
        <taxon>Pseudomonadati</taxon>
        <taxon>Bacteroidota</taxon>
        <taxon>Bacteroidia</taxon>
        <taxon>Bacteroidales</taxon>
        <taxon>Prevotellaceae</taxon>
        <taxon>Xylanibacter</taxon>
    </lineage>
</organism>
<dbReference type="GO" id="GO:0008107">
    <property type="term" value="F:galactoside 2-alpha-L-fucosyltransferase activity"/>
    <property type="evidence" value="ECO:0007669"/>
    <property type="project" value="InterPro"/>
</dbReference>
<evidence type="ECO:0000256" key="1">
    <source>
        <dbReference type="ARBA" id="ARBA00022676"/>
    </source>
</evidence>
<evidence type="ECO:0000313" key="4">
    <source>
        <dbReference type="Proteomes" id="UP000236735"/>
    </source>
</evidence>
<dbReference type="RefSeq" id="WP_103915088.1">
    <property type="nucleotide sequence ID" value="NZ_FNUV01000001.1"/>
</dbReference>
<dbReference type="InterPro" id="IPR002516">
    <property type="entry name" value="Glyco_trans_11"/>
</dbReference>
<keyword evidence="2 3" id="KW-0808">Transferase</keyword>
<dbReference type="AlphaFoldDB" id="A0A1H5S8M4"/>